<proteinExistence type="inferred from homology"/>
<dbReference type="Gene3D" id="2.40.160.200">
    <property type="entry name" value="LURP1-related"/>
    <property type="match status" value="1"/>
</dbReference>
<evidence type="ECO:0000313" key="2">
    <source>
        <dbReference type="EMBL" id="MDP9828157.1"/>
    </source>
</evidence>
<keyword evidence="3" id="KW-1185">Reference proteome</keyword>
<dbReference type="InterPro" id="IPR007612">
    <property type="entry name" value="LOR"/>
</dbReference>
<comment type="caution">
    <text evidence="2">The sequence shown here is derived from an EMBL/GenBank/DDBJ whole genome shotgun (WGS) entry which is preliminary data.</text>
</comment>
<dbReference type="Proteomes" id="UP001235712">
    <property type="component" value="Unassembled WGS sequence"/>
</dbReference>
<name>A0ABT9P647_9ACTN</name>
<dbReference type="InterPro" id="IPR038595">
    <property type="entry name" value="LOR_sf"/>
</dbReference>
<dbReference type="SUPFAM" id="SSF54518">
    <property type="entry name" value="Tubby C-terminal domain-like"/>
    <property type="match status" value="1"/>
</dbReference>
<protein>
    <submittedName>
        <fullName evidence="2">Uncharacterized protein YxjI</fullName>
    </submittedName>
</protein>
<reference evidence="2 3" key="1">
    <citation type="submission" date="2023-07" db="EMBL/GenBank/DDBJ databases">
        <title>Sequencing the genomes of 1000 actinobacteria strains.</title>
        <authorList>
            <person name="Klenk H.-P."/>
        </authorList>
    </citation>
    <scope>NUCLEOTIDE SEQUENCE [LARGE SCALE GENOMIC DNA]</scope>
    <source>
        <strain evidence="2 3">DSM 44388</strain>
    </source>
</reference>
<dbReference type="Pfam" id="PF04525">
    <property type="entry name" value="LOR"/>
    <property type="match status" value="1"/>
</dbReference>
<accession>A0ABT9P647</accession>
<evidence type="ECO:0000256" key="1">
    <source>
        <dbReference type="ARBA" id="ARBA00005437"/>
    </source>
</evidence>
<sequence>MYLIKERFFDIGDDFDITDEDGRLVLHVDGKVLSLRGRLVLEDPEGREVASVHRQLISLRETYTITVGDQKAAEVKKKFFTPFGDRFTIDVPGPDDLTMKGDLFDHEYSVERGGREVANVSKRWFKIRDTYAVRIGDGEDHLLILAAVLALDMAGSRKDDD</sequence>
<dbReference type="EMBL" id="JAUSQZ010000001">
    <property type="protein sequence ID" value="MDP9828157.1"/>
    <property type="molecule type" value="Genomic_DNA"/>
</dbReference>
<evidence type="ECO:0000313" key="3">
    <source>
        <dbReference type="Proteomes" id="UP001235712"/>
    </source>
</evidence>
<comment type="similarity">
    <text evidence="1">Belongs to the LOR family.</text>
</comment>
<dbReference type="PANTHER" id="PTHR31087:SF161">
    <property type="entry name" value="TUBBY C 2 FAMILY PROTEIN"/>
    <property type="match status" value="1"/>
</dbReference>
<dbReference type="PANTHER" id="PTHR31087">
    <property type="match status" value="1"/>
</dbReference>
<dbReference type="InterPro" id="IPR025659">
    <property type="entry name" value="Tubby-like_C"/>
</dbReference>
<dbReference type="RefSeq" id="WP_307245061.1">
    <property type="nucleotide sequence ID" value="NZ_JAUSQZ010000001.1"/>
</dbReference>
<organism evidence="2 3">
    <name type="scientific">Kineosporia succinea</name>
    <dbReference type="NCBI Taxonomy" id="84632"/>
    <lineage>
        <taxon>Bacteria</taxon>
        <taxon>Bacillati</taxon>
        <taxon>Actinomycetota</taxon>
        <taxon>Actinomycetes</taxon>
        <taxon>Kineosporiales</taxon>
        <taxon>Kineosporiaceae</taxon>
        <taxon>Kineosporia</taxon>
    </lineage>
</organism>
<gene>
    <name evidence="2" type="ORF">J2S57_003906</name>
</gene>